<reference evidence="1 2" key="1">
    <citation type="submission" date="2024-09" db="EMBL/GenBank/DDBJ databases">
        <authorList>
            <person name="Sun Q."/>
            <person name="Mori K."/>
        </authorList>
    </citation>
    <scope>NUCLEOTIDE SEQUENCE [LARGE SCALE GENOMIC DNA]</scope>
    <source>
        <strain evidence="1 2">CCM 7759</strain>
    </source>
</reference>
<sequence length="62" mass="6658">MQVPENEMAPLSRQSKGVLIQGKEVQASAVGSPISVCYNQLVSAFRLLICIIGENGKIENVV</sequence>
<accession>A0ABV6DR11</accession>
<name>A0ABV6DR11_9BACL</name>
<proteinExistence type="predicted"/>
<keyword evidence="2" id="KW-1185">Reference proteome</keyword>
<organism evidence="1 2">
    <name type="scientific">Paenibacillus chartarius</name>
    <dbReference type="NCBI Taxonomy" id="747481"/>
    <lineage>
        <taxon>Bacteria</taxon>
        <taxon>Bacillati</taxon>
        <taxon>Bacillota</taxon>
        <taxon>Bacilli</taxon>
        <taxon>Bacillales</taxon>
        <taxon>Paenibacillaceae</taxon>
        <taxon>Paenibacillus</taxon>
    </lineage>
</organism>
<evidence type="ECO:0000313" key="1">
    <source>
        <dbReference type="EMBL" id="MFC0215079.1"/>
    </source>
</evidence>
<dbReference type="RefSeq" id="WP_377472519.1">
    <property type="nucleotide sequence ID" value="NZ_JBHLWN010000081.1"/>
</dbReference>
<evidence type="ECO:0000313" key="2">
    <source>
        <dbReference type="Proteomes" id="UP001589776"/>
    </source>
</evidence>
<gene>
    <name evidence="1" type="ORF">ACFFK0_22030</name>
</gene>
<comment type="caution">
    <text evidence="1">The sequence shown here is derived from an EMBL/GenBank/DDBJ whole genome shotgun (WGS) entry which is preliminary data.</text>
</comment>
<dbReference type="Proteomes" id="UP001589776">
    <property type="component" value="Unassembled WGS sequence"/>
</dbReference>
<protein>
    <submittedName>
        <fullName evidence="1">Uncharacterized protein</fullName>
    </submittedName>
</protein>
<dbReference type="EMBL" id="JBHLWN010000081">
    <property type="protein sequence ID" value="MFC0215079.1"/>
    <property type="molecule type" value="Genomic_DNA"/>
</dbReference>